<accession>A0A9D1A8T9</accession>
<name>A0A9D1A8T9_9FIRM</name>
<protein>
    <submittedName>
        <fullName evidence="1">Uncharacterized protein</fullName>
    </submittedName>
</protein>
<dbReference type="AlphaFoldDB" id="A0A9D1A8T9"/>
<reference evidence="1" key="2">
    <citation type="journal article" date="2021" name="PeerJ">
        <title>Extensive microbial diversity within the chicken gut microbiome revealed by metagenomics and culture.</title>
        <authorList>
            <person name="Gilroy R."/>
            <person name="Ravi A."/>
            <person name="Getino M."/>
            <person name="Pursley I."/>
            <person name="Horton D.L."/>
            <person name="Alikhan N.F."/>
            <person name="Baker D."/>
            <person name="Gharbi K."/>
            <person name="Hall N."/>
            <person name="Watson M."/>
            <person name="Adriaenssens E.M."/>
            <person name="Foster-Nyarko E."/>
            <person name="Jarju S."/>
            <person name="Secka A."/>
            <person name="Antonio M."/>
            <person name="Oren A."/>
            <person name="Chaudhuri R.R."/>
            <person name="La Ragione R."/>
            <person name="Hildebrand F."/>
            <person name="Pallen M.J."/>
        </authorList>
    </citation>
    <scope>NUCLEOTIDE SEQUENCE</scope>
    <source>
        <strain evidence="1">ChiHjej9B8-7071</strain>
    </source>
</reference>
<evidence type="ECO:0000313" key="1">
    <source>
        <dbReference type="EMBL" id="HIR09168.1"/>
    </source>
</evidence>
<evidence type="ECO:0000313" key="2">
    <source>
        <dbReference type="Proteomes" id="UP000824258"/>
    </source>
</evidence>
<gene>
    <name evidence="1" type="ORF">IAA70_02055</name>
</gene>
<sequence length="69" mass="8273">MLFRKKIDRYCSYCAFAGKINDEQMICQKCGVVPASHQCRRFRYDPLKRIPARPKTQDFSKYEEKDYSL</sequence>
<dbReference type="EMBL" id="DVGD01000058">
    <property type="protein sequence ID" value="HIR09168.1"/>
    <property type="molecule type" value="Genomic_DNA"/>
</dbReference>
<organism evidence="1 2">
    <name type="scientific">Candidatus Avoscillospira stercoripullorum</name>
    <dbReference type="NCBI Taxonomy" id="2840709"/>
    <lineage>
        <taxon>Bacteria</taxon>
        <taxon>Bacillati</taxon>
        <taxon>Bacillota</taxon>
        <taxon>Clostridia</taxon>
        <taxon>Eubacteriales</taxon>
        <taxon>Oscillospiraceae</taxon>
        <taxon>Oscillospiraceae incertae sedis</taxon>
        <taxon>Candidatus Avoscillospira</taxon>
    </lineage>
</organism>
<comment type="caution">
    <text evidence="1">The sequence shown here is derived from an EMBL/GenBank/DDBJ whole genome shotgun (WGS) entry which is preliminary data.</text>
</comment>
<proteinExistence type="predicted"/>
<reference evidence="1" key="1">
    <citation type="submission" date="2020-10" db="EMBL/GenBank/DDBJ databases">
        <authorList>
            <person name="Gilroy R."/>
        </authorList>
    </citation>
    <scope>NUCLEOTIDE SEQUENCE</scope>
    <source>
        <strain evidence="1">ChiHjej9B8-7071</strain>
    </source>
</reference>
<dbReference type="Proteomes" id="UP000824258">
    <property type="component" value="Unassembled WGS sequence"/>
</dbReference>